<accession>A0A518K380</accession>
<feature type="transmembrane region" description="Helical" evidence="1">
    <location>
        <begin position="20"/>
        <end position="38"/>
    </location>
</feature>
<dbReference type="EMBL" id="CP036349">
    <property type="protein sequence ID" value="QDV72205.1"/>
    <property type="molecule type" value="Genomic_DNA"/>
</dbReference>
<dbReference type="KEGG" id="bmei:Spa11_03770"/>
<evidence type="ECO:0000256" key="1">
    <source>
        <dbReference type="SAM" id="Phobius"/>
    </source>
</evidence>
<evidence type="ECO:0000259" key="2">
    <source>
        <dbReference type="Pfam" id="PF14478"/>
    </source>
</evidence>
<dbReference type="Gene3D" id="2.170.130.30">
    <property type="match status" value="1"/>
</dbReference>
<dbReference type="AlphaFoldDB" id="A0A518K380"/>
<dbReference type="InterPro" id="IPR027954">
    <property type="entry name" value="Transcobalamin-like_C"/>
</dbReference>
<dbReference type="Proteomes" id="UP000316426">
    <property type="component" value="Chromosome"/>
</dbReference>
<evidence type="ECO:0000313" key="3">
    <source>
        <dbReference type="EMBL" id="QDV72205.1"/>
    </source>
</evidence>
<reference evidence="3 4" key="1">
    <citation type="submission" date="2019-02" db="EMBL/GenBank/DDBJ databases">
        <title>Deep-cultivation of Planctomycetes and their phenomic and genomic characterization uncovers novel biology.</title>
        <authorList>
            <person name="Wiegand S."/>
            <person name="Jogler M."/>
            <person name="Boedeker C."/>
            <person name="Pinto D."/>
            <person name="Vollmers J."/>
            <person name="Rivas-Marin E."/>
            <person name="Kohn T."/>
            <person name="Peeters S.H."/>
            <person name="Heuer A."/>
            <person name="Rast P."/>
            <person name="Oberbeckmann S."/>
            <person name="Bunk B."/>
            <person name="Jeske O."/>
            <person name="Meyerdierks A."/>
            <person name="Storesund J.E."/>
            <person name="Kallscheuer N."/>
            <person name="Luecker S."/>
            <person name="Lage O.M."/>
            <person name="Pohl T."/>
            <person name="Merkel B.J."/>
            <person name="Hornburger P."/>
            <person name="Mueller R.-W."/>
            <person name="Bruemmer F."/>
            <person name="Labrenz M."/>
            <person name="Spormann A.M."/>
            <person name="Op den Camp H."/>
            <person name="Overmann J."/>
            <person name="Amann R."/>
            <person name="Jetten M.S.M."/>
            <person name="Mascher T."/>
            <person name="Medema M.H."/>
            <person name="Devos D.P."/>
            <person name="Kaster A.-K."/>
            <person name="Ovreas L."/>
            <person name="Rohde M."/>
            <person name="Galperin M.Y."/>
            <person name="Jogler C."/>
        </authorList>
    </citation>
    <scope>NUCLEOTIDE SEQUENCE [LARGE SCALE GENOMIC DNA]</scope>
    <source>
        <strain evidence="3 4">Spa11</strain>
    </source>
</reference>
<keyword evidence="4" id="KW-1185">Reference proteome</keyword>
<keyword evidence="1" id="KW-0812">Transmembrane</keyword>
<keyword evidence="1" id="KW-1133">Transmembrane helix</keyword>
<dbReference type="Pfam" id="PF14478">
    <property type="entry name" value="DUF4430"/>
    <property type="match status" value="1"/>
</dbReference>
<dbReference type="RefSeq" id="WP_145106073.1">
    <property type="nucleotide sequence ID" value="NZ_CP036349.1"/>
</dbReference>
<organism evidence="3 4">
    <name type="scientific">Botrimarina mediterranea</name>
    <dbReference type="NCBI Taxonomy" id="2528022"/>
    <lineage>
        <taxon>Bacteria</taxon>
        <taxon>Pseudomonadati</taxon>
        <taxon>Planctomycetota</taxon>
        <taxon>Planctomycetia</taxon>
        <taxon>Pirellulales</taxon>
        <taxon>Lacipirellulaceae</taxon>
        <taxon>Botrimarina</taxon>
    </lineage>
</organism>
<evidence type="ECO:0000313" key="4">
    <source>
        <dbReference type="Proteomes" id="UP000316426"/>
    </source>
</evidence>
<sequence>MTAPASPPPAAAQPFNPRLRLALALGGVLIGLLIFQATRTPTAPPARSEPLPGQSGTVTLLFRLPDAEPTMAKIPWAEGLTVAEATAGAVDTEWQGEGAMAMLTSLRGRPNEGASGLNWQFEVNGEYATRSAGAVELRPGDSVLWKLAPYE</sequence>
<proteinExistence type="predicted"/>
<name>A0A518K380_9BACT</name>
<gene>
    <name evidence="3" type="ORF">Spa11_03770</name>
</gene>
<feature type="domain" description="Transcobalamin-like C-terminal" evidence="2">
    <location>
        <begin position="92"/>
        <end position="147"/>
    </location>
</feature>
<protein>
    <recommendedName>
        <fullName evidence="2">Transcobalamin-like C-terminal domain-containing protein</fullName>
    </recommendedName>
</protein>
<keyword evidence="1" id="KW-0472">Membrane</keyword>